<dbReference type="PROSITE" id="PS50956">
    <property type="entry name" value="HTH_ASNC_2"/>
    <property type="match status" value="1"/>
</dbReference>
<dbReference type="PROSITE" id="PS00519">
    <property type="entry name" value="HTH_ASNC_1"/>
    <property type="match status" value="1"/>
</dbReference>
<dbReference type="Pfam" id="PF13404">
    <property type="entry name" value="HTH_AsnC-type"/>
    <property type="match status" value="1"/>
</dbReference>
<proteinExistence type="predicted"/>
<evidence type="ECO:0000256" key="3">
    <source>
        <dbReference type="ARBA" id="ARBA00023163"/>
    </source>
</evidence>
<keyword evidence="3" id="KW-0804">Transcription</keyword>
<dbReference type="Pfam" id="PF01037">
    <property type="entry name" value="AsnC_trans_reg"/>
    <property type="match status" value="1"/>
</dbReference>
<protein>
    <submittedName>
        <fullName evidence="5">Leucine-responsive regulatory protein</fullName>
    </submittedName>
</protein>
<dbReference type="GO" id="GO:0005829">
    <property type="term" value="C:cytosol"/>
    <property type="evidence" value="ECO:0007669"/>
    <property type="project" value="TreeGrafter"/>
</dbReference>
<evidence type="ECO:0000313" key="5">
    <source>
        <dbReference type="EMBL" id="CTQ41943.1"/>
    </source>
</evidence>
<dbReference type="PANTHER" id="PTHR30154:SF17">
    <property type="entry name" value="DNA-BINDING TRANSCRIPTIONAL ACTIVATOR DECR"/>
    <property type="match status" value="1"/>
</dbReference>
<dbReference type="EMBL" id="CXST01000001">
    <property type="protein sequence ID" value="CTQ41943.1"/>
    <property type="molecule type" value="Genomic_DNA"/>
</dbReference>
<dbReference type="PANTHER" id="PTHR30154">
    <property type="entry name" value="LEUCINE-RESPONSIVE REGULATORY PROTEIN"/>
    <property type="match status" value="1"/>
</dbReference>
<dbReference type="Gene3D" id="1.10.10.10">
    <property type="entry name" value="Winged helix-like DNA-binding domain superfamily/Winged helix DNA-binding domain"/>
    <property type="match status" value="1"/>
</dbReference>
<name>A0A0M6XWR0_9HYPH</name>
<dbReference type="InterPro" id="IPR019885">
    <property type="entry name" value="Tscrpt_reg_HTH_AsnC-type_CS"/>
</dbReference>
<evidence type="ECO:0000256" key="2">
    <source>
        <dbReference type="ARBA" id="ARBA00023125"/>
    </source>
</evidence>
<dbReference type="AlphaFoldDB" id="A0A0M6XWR0"/>
<dbReference type="Gene3D" id="3.30.70.920">
    <property type="match status" value="1"/>
</dbReference>
<dbReference type="GO" id="GO:0043565">
    <property type="term" value="F:sequence-specific DNA binding"/>
    <property type="evidence" value="ECO:0007669"/>
    <property type="project" value="InterPro"/>
</dbReference>
<evidence type="ECO:0000259" key="4">
    <source>
        <dbReference type="PROSITE" id="PS50956"/>
    </source>
</evidence>
<dbReference type="InterPro" id="IPR019887">
    <property type="entry name" value="Tscrpt_reg_AsnC/Lrp_C"/>
</dbReference>
<keyword evidence="2" id="KW-0238">DNA-binding</keyword>
<accession>A0A0M6XWR0</accession>
<dbReference type="Proteomes" id="UP000048926">
    <property type="component" value="Unassembled WGS sequence"/>
</dbReference>
<dbReference type="InterPro" id="IPR011008">
    <property type="entry name" value="Dimeric_a/b-barrel"/>
</dbReference>
<dbReference type="PRINTS" id="PR00033">
    <property type="entry name" value="HTHASNC"/>
</dbReference>
<feature type="domain" description="HTH asnC-type" evidence="4">
    <location>
        <begin position="27"/>
        <end position="88"/>
    </location>
</feature>
<reference evidence="6" key="1">
    <citation type="submission" date="2015-07" db="EMBL/GenBank/DDBJ databases">
        <authorList>
            <person name="Rodrigo-Torres Lidia"/>
            <person name="Arahal R.David."/>
        </authorList>
    </citation>
    <scope>NUCLEOTIDE SEQUENCE [LARGE SCALE GENOMIC DNA]</scope>
    <source>
        <strain evidence="6">CECT 4801</strain>
    </source>
</reference>
<gene>
    <name evidence="5" type="primary">lrp_2</name>
    <name evidence="5" type="ORF">LAL4801_00363</name>
</gene>
<organism evidence="5 6">
    <name type="scientific">Roseibium aggregatum</name>
    <dbReference type="NCBI Taxonomy" id="187304"/>
    <lineage>
        <taxon>Bacteria</taxon>
        <taxon>Pseudomonadati</taxon>
        <taxon>Pseudomonadota</taxon>
        <taxon>Alphaproteobacteria</taxon>
        <taxon>Hyphomicrobiales</taxon>
        <taxon>Stappiaceae</taxon>
        <taxon>Roseibium</taxon>
    </lineage>
</organism>
<dbReference type="InterPro" id="IPR011991">
    <property type="entry name" value="ArsR-like_HTH"/>
</dbReference>
<dbReference type="GO" id="GO:0043200">
    <property type="term" value="P:response to amino acid"/>
    <property type="evidence" value="ECO:0007669"/>
    <property type="project" value="TreeGrafter"/>
</dbReference>
<dbReference type="STRING" id="187304.B0E33_28260"/>
<dbReference type="InterPro" id="IPR036390">
    <property type="entry name" value="WH_DNA-bd_sf"/>
</dbReference>
<dbReference type="InterPro" id="IPR036388">
    <property type="entry name" value="WH-like_DNA-bd_sf"/>
</dbReference>
<keyword evidence="1" id="KW-0805">Transcription regulation</keyword>
<evidence type="ECO:0000313" key="6">
    <source>
        <dbReference type="Proteomes" id="UP000048926"/>
    </source>
</evidence>
<dbReference type="InterPro" id="IPR000485">
    <property type="entry name" value="AsnC-type_HTH_dom"/>
</dbReference>
<evidence type="ECO:0000256" key="1">
    <source>
        <dbReference type="ARBA" id="ARBA00023015"/>
    </source>
</evidence>
<dbReference type="SMART" id="SM00344">
    <property type="entry name" value="HTH_ASNC"/>
    <property type="match status" value="1"/>
</dbReference>
<dbReference type="SUPFAM" id="SSF46785">
    <property type="entry name" value="Winged helix' DNA-binding domain"/>
    <property type="match status" value="1"/>
</dbReference>
<dbReference type="SUPFAM" id="SSF54909">
    <property type="entry name" value="Dimeric alpha+beta barrel"/>
    <property type="match status" value="1"/>
</dbReference>
<sequence>MKMISQHVAVCAVGNLCCSWPDLEFMIDRIDRRILSILQEDCTVPVAEIGRRVGLSTTPCWRRIQKMEEDGVITGRVALLDPAKVNAKVTAFVAITTSQHSEDWLKKFADVIREFPEVVEFYRMAGQVDYLLRVAVPDIEAYDAFYKKLISRIDISDVSTTFAMEQIKNTTALPLSYVAPEKPKPDRDK</sequence>
<dbReference type="InterPro" id="IPR019888">
    <property type="entry name" value="Tscrpt_reg_AsnC-like"/>
</dbReference>
<keyword evidence="6" id="KW-1185">Reference proteome</keyword>
<dbReference type="GO" id="GO:0006355">
    <property type="term" value="P:regulation of DNA-templated transcription"/>
    <property type="evidence" value="ECO:0007669"/>
    <property type="project" value="UniProtKB-ARBA"/>
</dbReference>
<dbReference type="CDD" id="cd00090">
    <property type="entry name" value="HTH_ARSR"/>
    <property type="match status" value="1"/>
</dbReference>